<feature type="domain" description="AGC-kinase C-terminal" evidence="38">
    <location>
        <begin position="341"/>
        <end position="409"/>
    </location>
</feature>
<dbReference type="SMART" id="SM00233">
    <property type="entry name" value="PH"/>
    <property type="match status" value="1"/>
</dbReference>
<keyword evidence="22" id="KW-0472">Membrane</keyword>
<dbReference type="RefSeq" id="XP_034090625.1">
    <property type="nucleotide sequence ID" value="XM_034234734.1"/>
</dbReference>
<evidence type="ECO:0000256" key="7">
    <source>
        <dbReference type="ARBA" id="ARBA00009903"/>
    </source>
</evidence>
<feature type="domain" description="Phorbol-ester/DAG-type" evidence="37">
    <location>
        <begin position="1239"/>
        <end position="1294"/>
    </location>
</feature>
<feature type="coiled-coil region" evidence="33">
    <location>
        <begin position="1029"/>
        <end position="1056"/>
    </location>
</feature>
<dbReference type="InterPro" id="IPR050839">
    <property type="entry name" value="Rho-assoc_Ser/Thr_Kinase"/>
</dbReference>
<evidence type="ECO:0000256" key="33">
    <source>
        <dbReference type="SAM" id="Coils"/>
    </source>
</evidence>
<proteinExistence type="inferred from homology"/>
<feature type="active site" description="Proton acceptor" evidence="29">
    <location>
        <position position="198"/>
    </location>
</feature>
<dbReference type="PANTHER" id="PTHR22988">
    <property type="entry name" value="MYOTONIC DYSTROPHY S/T KINASE-RELATED"/>
    <property type="match status" value="1"/>
</dbReference>
<dbReference type="CDD" id="cd01242">
    <property type="entry name" value="PH_ROCK"/>
    <property type="match status" value="1"/>
</dbReference>
<dbReference type="FunFam" id="3.30.200.20:FF:001759">
    <property type="entry name" value="Rho-associated, coiled-coil-containing protein kinase 2b"/>
    <property type="match status" value="1"/>
</dbReference>
<evidence type="ECO:0000256" key="28">
    <source>
        <dbReference type="PIRNR" id="PIRNR037568"/>
    </source>
</evidence>
<dbReference type="KEGG" id="gacu:117558492"/>
<evidence type="ECO:0000313" key="41">
    <source>
        <dbReference type="RefSeq" id="XP_034090625.1"/>
    </source>
</evidence>
<dbReference type="SUPFAM" id="SSF103652">
    <property type="entry name" value="G protein-binding domain"/>
    <property type="match status" value="1"/>
</dbReference>
<dbReference type="SMART" id="SM00220">
    <property type="entry name" value="S_TKc"/>
    <property type="match status" value="1"/>
</dbReference>
<dbReference type="Gene3D" id="1.10.510.10">
    <property type="entry name" value="Transferase(Phosphotransferase) domain 1"/>
    <property type="match status" value="1"/>
</dbReference>
<accession>A0A6P8VW30</accession>
<dbReference type="EC" id="2.7.11.1" evidence="28"/>
<keyword evidence="9" id="KW-0963">Cytoplasm</keyword>
<sequence>MSAGESMAARFEKIDAMLKDPKSEVNTDCLLDGLDALVYDLDFPALRKNKSIDNFLSRYKETISKIRDLRMKAVDYEVVKVIGRGAFGEVQLVRHKATRKVYAMKLLSKFEMIKRSDSAFFWEERDIMAFANSSWVVQLFFAFQDDRYLYMVMEYMPGGDLVNLMSNYDVPEKWARFYTAEVVQALDGIHSMGFIHRDVKPDNMLLDKAGHLKLADFGTCMKMNKDGMVRCDTAVGTPDYISPEVLKSQGGDGCYGRECDWWSVGVFLYEMLVGDTPFYADSLVGTYSKIMNHKNALTFPDDSDISNDAKNLICAFLTDREIRLGRNGVDEIKRHPFFKNDQWTWENIRDTAAPVVPELSSDVDTSNFDDIEEDRGEEETFPTPKAFAGNQLPFVGFTYYSSQHLMRTSPANAKTVDKRNSLTKEDKSHLEGLQKRIFQLEEQLHSEMQLKDELEQKCRTSSTKIEKIIKELDEEANQRKSAEAGVSLLEKDKIMLQHRFTEYQRKADQDAEKRRNLENEVSSLKEQLEDMRKISQNSQASNDKITQLQNHMEEANDLLRAESDTAARLRKSHTEMAKSMSQLEGLNRELQERSRAVDGEKAQLEKELLLLQSNLDSERRNYSLGSEEIMELQARMAGLQEDNKHLKYSLTKVESERKQAQERSNNLEKEKNNLEIDLNYKLKTLQQRLEQEQLEHRVTRAQLTDKYESIEEAKSAATNAVQSKMSEENGARMRAECRIVEVEKQCSMLEFDLKQSVQKMEQLMKQKERLEDEVKNLRIQGEQESSKRVQSQNDLKSRSQEVDRLRCSEKQVKQELNTAMESKRSLEFQLAQLTKQYRGNEGQMRELQDQLEAEQYFSTLYKTQVKELKEEIEERNRQVQDTHKKVQELCSERDSLSAQLDLTVTKAESEQLARALQEEQYFELSQENKKATSRHKQEVGEKESTITRLEDSNKTLTKDVEILSKEKSDLSEKLGTQNEEYEAQKEEIANTIKANYEKVLNTERTLKTQAVNKLAEIMNRKDMKLDHKKKGSTADLRKKEKENRKLQLDLNQEKEKFNHMAIKYQKELGEMQAQLTEECTYRNELQMQLDSKESDIEQLREKLNDLQLRMDNSSVTSLQTDETDSNLAESRLEGWLSIPNRANIKRYGWKKQYVVVSSKKILFYNDEQDKEQSNPSMVLDIDKLFHVRPVTQGDVYRAETEEIPRIFQILYANEGECRKEADMETVPQGDKTNCLPHKGHEFIPTLYHFPSNCEACSKPLWHVFKPPPALECRRCHVKCHKDHLDKKEDVIAPCKVHYDVTSARDMLLLALTQDEQKKWIGHLGKKIPKTPPSTFSRASPRTMSTRSGPNQSFRKNPKSNTGKLSRAQSSLQAADTTSSTC</sequence>
<evidence type="ECO:0000256" key="25">
    <source>
        <dbReference type="ARBA" id="ARBA00043945"/>
    </source>
</evidence>
<gene>
    <name evidence="41" type="primary">rock1</name>
</gene>
<dbReference type="InterPro" id="IPR057529">
    <property type="entry name" value="MRCK/ROCK_PH"/>
</dbReference>
<feature type="coiled-coil region" evidence="33">
    <location>
        <begin position="816"/>
        <end position="889"/>
    </location>
</feature>
<evidence type="ECO:0000256" key="2">
    <source>
        <dbReference type="ARBA" id="ARBA00004114"/>
    </source>
</evidence>
<dbReference type="PROSITE" id="PS51285">
    <property type="entry name" value="AGC_KINASE_CTER"/>
    <property type="match status" value="1"/>
</dbReference>
<keyword evidence="15" id="KW-0863">Zinc-finger</keyword>
<dbReference type="FunFam" id="2.30.29.30:FF:000033">
    <property type="entry name" value="Rho-associated protein kinase 2"/>
    <property type="match status" value="1"/>
</dbReference>
<dbReference type="Gene3D" id="3.30.60.20">
    <property type="match status" value="1"/>
</dbReference>
<evidence type="ECO:0000256" key="26">
    <source>
        <dbReference type="ARBA" id="ARBA00048659"/>
    </source>
</evidence>
<feature type="region of interest" description="Disordered" evidence="34">
    <location>
        <begin position="924"/>
        <end position="946"/>
    </location>
</feature>
<evidence type="ECO:0000256" key="17">
    <source>
        <dbReference type="ARBA" id="ARBA00022833"/>
    </source>
</evidence>
<evidence type="ECO:0000256" key="31">
    <source>
        <dbReference type="PROSITE-ProRule" id="PRU01206"/>
    </source>
</evidence>
<dbReference type="Gene3D" id="2.30.29.30">
    <property type="entry name" value="Pleckstrin-homology domain (PH domain)/Phosphotyrosine-binding domain (PTB)"/>
    <property type="match status" value="1"/>
</dbReference>
<evidence type="ECO:0000256" key="3">
    <source>
        <dbReference type="ARBA" id="ARBA00004236"/>
    </source>
</evidence>
<dbReference type="PROSITE" id="PS50003">
    <property type="entry name" value="PH_DOMAIN"/>
    <property type="match status" value="1"/>
</dbReference>
<dbReference type="InterPro" id="IPR001849">
    <property type="entry name" value="PH_domain"/>
</dbReference>
<dbReference type="OrthoDB" id="3638488at2759"/>
<dbReference type="PROSITE" id="PS00107">
    <property type="entry name" value="PROTEIN_KINASE_ATP"/>
    <property type="match status" value="1"/>
</dbReference>
<feature type="coiled-coil region" evidence="33">
    <location>
        <begin position="1082"/>
        <end position="1116"/>
    </location>
</feature>
<evidence type="ECO:0000256" key="15">
    <source>
        <dbReference type="ARBA" id="ARBA00022771"/>
    </source>
</evidence>
<dbReference type="GeneID" id="117558492"/>
<feature type="compositionally biased region" description="Basic and acidic residues" evidence="34">
    <location>
        <begin position="926"/>
        <end position="946"/>
    </location>
</feature>
<evidence type="ECO:0000259" key="36">
    <source>
        <dbReference type="PROSITE" id="PS50011"/>
    </source>
</evidence>
<keyword evidence="13 28" id="KW-0479">Metal-binding</keyword>
<dbReference type="InParanoid" id="A0A6P8VW30"/>
<feature type="domain" description="PH" evidence="35">
    <location>
        <begin position="1129"/>
        <end position="1328"/>
    </location>
</feature>
<dbReference type="Proteomes" id="UP000515161">
    <property type="component" value="Unplaced"/>
</dbReference>
<dbReference type="Gene3D" id="3.30.200.20">
    <property type="entry name" value="Phosphorylase Kinase, domain 1"/>
    <property type="match status" value="1"/>
</dbReference>
<dbReference type="GO" id="GO:0000281">
    <property type="term" value="P:mitotic cytokinesis"/>
    <property type="evidence" value="ECO:0007669"/>
    <property type="project" value="TreeGrafter"/>
</dbReference>
<comment type="catalytic activity">
    <reaction evidence="27">
        <text>L-seryl-[protein] + ATP = O-phospho-L-seryl-[protein] + ADP + H(+)</text>
        <dbReference type="Rhea" id="RHEA:17989"/>
        <dbReference type="Rhea" id="RHEA-COMP:9863"/>
        <dbReference type="Rhea" id="RHEA-COMP:11604"/>
        <dbReference type="ChEBI" id="CHEBI:15378"/>
        <dbReference type="ChEBI" id="CHEBI:29999"/>
        <dbReference type="ChEBI" id="CHEBI:30616"/>
        <dbReference type="ChEBI" id="CHEBI:83421"/>
        <dbReference type="ChEBI" id="CHEBI:456216"/>
        <dbReference type="EC" id="2.7.11.1"/>
    </reaction>
    <physiologicalReaction direction="left-to-right" evidence="27">
        <dbReference type="Rhea" id="RHEA:17990"/>
    </physiologicalReaction>
</comment>
<dbReference type="GO" id="GO:0005814">
    <property type="term" value="C:centriole"/>
    <property type="evidence" value="ECO:0007669"/>
    <property type="project" value="UniProtKB-SubCell"/>
</dbReference>
<feature type="coiled-coil region" evidence="33">
    <location>
        <begin position="430"/>
        <end position="720"/>
    </location>
</feature>
<evidence type="ECO:0000256" key="24">
    <source>
        <dbReference type="ARBA" id="ARBA00023273"/>
    </source>
</evidence>
<dbReference type="PROSITE" id="PS50011">
    <property type="entry name" value="PROTEIN_KINASE_DOM"/>
    <property type="match status" value="1"/>
</dbReference>
<keyword evidence="8" id="KW-1003">Cell membrane</keyword>
<comment type="function">
    <text evidence="28">Protein kinase which is a key regulator of actin cytoskeleton and cell polarity.</text>
</comment>
<evidence type="ECO:0000256" key="16">
    <source>
        <dbReference type="ARBA" id="ARBA00022777"/>
    </source>
</evidence>
<evidence type="ECO:0000259" key="39">
    <source>
        <dbReference type="PROSITE" id="PS51859"/>
    </source>
</evidence>
<evidence type="ECO:0000256" key="23">
    <source>
        <dbReference type="ARBA" id="ARBA00023212"/>
    </source>
</evidence>
<dbReference type="GO" id="GO:0005524">
    <property type="term" value="F:ATP binding"/>
    <property type="evidence" value="ECO:0007669"/>
    <property type="project" value="UniProtKB-UniRule"/>
</dbReference>
<dbReference type="InterPro" id="IPR011993">
    <property type="entry name" value="PH-like_dom_sf"/>
</dbReference>
<dbReference type="Pfam" id="PF08912">
    <property type="entry name" value="Rho_Binding"/>
    <property type="match status" value="1"/>
</dbReference>
<keyword evidence="24" id="KW-0966">Cell projection</keyword>
<dbReference type="SMART" id="SM00109">
    <property type="entry name" value="C1"/>
    <property type="match status" value="1"/>
</dbReference>
<evidence type="ECO:0000256" key="1">
    <source>
        <dbReference type="ARBA" id="ARBA00001946"/>
    </source>
</evidence>
<keyword evidence="16 28" id="KW-0418">Kinase</keyword>
<dbReference type="PIRSF" id="PIRSF037568">
    <property type="entry name" value="Rho_kinase"/>
    <property type="match status" value="1"/>
</dbReference>
<feature type="region of interest" description="Disordered" evidence="34">
    <location>
        <begin position="778"/>
        <end position="803"/>
    </location>
</feature>
<dbReference type="GO" id="GO:0031267">
    <property type="term" value="F:small GTPase binding"/>
    <property type="evidence" value="ECO:0007669"/>
    <property type="project" value="InterPro"/>
</dbReference>
<evidence type="ECO:0000256" key="21">
    <source>
        <dbReference type="ARBA" id="ARBA00023054"/>
    </source>
</evidence>
<comment type="similarity">
    <text evidence="7 28">Belongs to the protein kinase superfamily. AGC Ser/Thr protein kinase family.</text>
</comment>
<keyword evidence="20" id="KW-0333">Golgi apparatus</keyword>
<evidence type="ECO:0000256" key="29">
    <source>
        <dbReference type="PIRSR" id="PIRSR037568-1"/>
    </source>
</evidence>
<dbReference type="CTD" id="6093"/>
<evidence type="ECO:0000256" key="10">
    <source>
        <dbReference type="ARBA" id="ARBA00022527"/>
    </source>
</evidence>
<name>A0A6P8VW30_GYMAC</name>
<evidence type="ECO:0000256" key="22">
    <source>
        <dbReference type="ARBA" id="ARBA00023136"/>
    </source>
</evidence>
<dbReference type="GO" id="GO:0005886">
    <property type="term" value="C:plasma membrane"/>
    <property type="evidence" value="ECO:0007669"/>
    <property type="project" value="UniProtKB-SubCell"/>
</dbReference>
<evidence type="ECO:0000256" key="4">
    <source>
        <dbReference type="ARBA" id="ARBA00004395"/>
    </source>
</evidence>
<feature type="region of interest" description="Disordered" evidence="34">
    <location>
        <begin position="1322"/>
        <end position="1381"/>
    </location>
</feature>
<dbReference type="GO" id="GO:1901888">
    <property type="term" value="P:regulation of cell junction assembly"/>
    <property type="evidence" value="ECO:0007669"/>
    <property type="project" value="TreeGrafter"/>
</dbReference>
<dbReference type="GO" id="GO:0007266">
    <property type="term" value="P:Rho protein signal transduction"/>
    <property type="evidence" value="ECO:0007669"/>
    <property type="project" value="UniProtKB-UniRule"/>
</dbReference>
<feature type="domain" description="Protein kinase" evidence="36">
    <location>
        <begin position="76"/>
        <end position="338"/>
    </location>
</feature>
<feature type="coiled-coil region" evidence="33">
    <location>
        <begin position="946"/>
        <end position="998"/>
    </location>
</feature>
<evidence type="ECO:0000256" key="12">
    <source>
        <dbReference type="ARBA" id="ARBA00022679"/>
    </source>
</evidence>
<evidence type="ECO:0000256" key="27">
    <source>
        <dbReference type="ARBA" id="ARBA00048977"/>
    </source>
</evidence>
<keyword evidence="14 28" id="KW-0547">Nucleotide-binding</keyword>
<dbReference type="InterPro" id="IPR000961">
    <property type="entry name" value="AGC-kinase_C"/>
</dbReference>
<dbReference type="SUPFAM" id="SSF57889">
    <property type="entry name" value="Cysteine-rich domain"/>
    <property type="match status" value="1"/>
</dbReference>
<dbReference type="InterPro" id="IPR046349">
    <property type="entry name" value="C1-like_sf"/>
</dbReference>
<dbReference type="GO" id="GO:0072518">
    <property type="term" value="F:Rho-dependent protein serine/threonine kinase activity"/>
    <property type="evidence" value="ECO:0007669"/>
    <property type="project" value="TreeGrafter"/>
</dbReference>
<evidence type="ECO:0000256" key="6">
    <source>
        <dbReference type="ARBA" id="ARBA00004510"/>
    </source>
</evidence>
<comment type="subunit">
    <text evidence="28">Homodimer.</text>
</comment>
<dbReference type="GO" id="GO:0030027">
    <property type="term" value="C:lamellipodium"/>
    <property type="evidence" value="ECO:0007669"/>
    <property type="project" value="UniProtKB-SubCell"/>
</dbReference>
<evidence type="ECO:0000256" key="19">
    <source>
        <dbReference type="ARBA" id="ARBA00022842"/>
    </source>
</evidence>
<evidence type="ECO:0000256" key="30">
    <source>
        <dbReference type="PIRSR" id="PIRSR037568-2"/>
    </source>
</evidence>
<dbReference type="GO" id="GO:0010494">
    <property type="term" value="C:cytoplasmic stress granule"/>
    <property type="evidence" value="ECO:0007669"/>
    <property type="project" value="TreeGrafter"/>
</dbReference>
<feature type="binding site" evidence="30 32">
    <location>
        <position position="105"/>
    </location>
    <ligand>
        <name>ATP</name>
        <dbReference type="ChEBI" id="CHEBI:30616"/>
    </ligand>
</feature>
<dbReference type="Gene3D" id="1.20.5.340">
    <property type="match status" value="1"/>
</dbReference>
<dbReference type="GO" id="GO:0048598">
    <property type="term" value="P:embryonic morphogenesis"/>
    <property type="evidence" value="ECO:0007669"/>
    <property type="project" value="TreeGrafter"/>
</dbReference>
<comment type="cofactor">
    <cofactor evidence="1 28">
        <name>Mg(2+)</name>
        <dbReference type="ChEBI" id="CHEBI:18420"/>
    </cofactor>
</comment>
<dbReference type="FunFam" id="3.30.200.20:FF:000072">
    <property type="entry name" value="Rho-associated protein kinase 2"/>
    <property type="match status" value="1"/>
</dbReference>
<keyword evidence="40" id="KW-1185">Reference proteome</keyword>
<keyword evidence="17" id="KW-0862">Zinc</keyword>
<evidence type="ECO:0000259" key="38">
    <source>
        <dbReference type="PROSITE" id="PS51285"/>
    </source>
</evidence>
<reference evidence="41" key="1">
    <citation type="submission" date="2025-08" db="UniProtKB">
        <authorList>
            <consortium name="RefSeq"/>
        </authorList>
    </citation>
    <scope>IDENTIFICATION</scope>
</reference>
<dbReference type="GO" id="GO:0000139">
    <property type="term" value="C:Golgi membrane"/>
    <property type="evidence" value="ECO:0007669"/>
    <property type="project" value="UniProtKB-SubCell"/>
</dbReference>
<organism evidence="40 41">
    <name type="scientific">Gymnodraco acuticeps</name>
    <name type="common">Antarctic dragonfish</name>
    <dbReference type="NCBI Taxonomy" id="8218"/>
    <lineage>
        <taxon>Eukaryota</taxon>
        <taxon>Metazoa</taxon>
        <taxon>Chordata</taxon>
        <taxon>Craniata</taxon>
        <taxon>Vertebrata</taxon>
        <taxon>Euteleostomi</taxon>
        <taxon>Actinopterygii</taxon>
        <taxon>Neopterygii</taxon>
        <taxon>Teleostei</taxon>
        <taxon>Neoteleostei</taxon>
        <taxon>Acanthomorphata</taxon>
        <taxon>Eupercaria</taxon>
        <taxon>Perciformes</taxon>
        <taxon>Notothenioidei</taxon>
        <taxon>Bathydraconidae</taxon>
        <taxon>Gymnodraco</taxon>
    </lineage>
</organism>
<keyword evidence="19 28" id="KW-0460">Magnesium</keyword>
<evidence type="ECO:0000259" key="37">
    <source>
        <dbReference type="PROSITE" id="PS50081"/>
    </source>
</evidence>
<dbReference type="FunFam" id="3.30.60.20:FF:000036">
    <property type="entry name" value="Rho-associated protein kinase 1"/>
    <property type="match status" value="1"/>
</dbReference>
<dbReference type="InterPro" id="IPR008271">
    <property type="entry name" value="Ser/Thr_kinase_AS"/>
</dbReference>
<dbReference type="GO" id="GO:0001726">
    <property type="term" value="C:ruffle"/>
    <property type="evidence" value="ECO:0007669"/>
    <property type="project" value="UniProtKB-SubCell"/>
</dbReference>
<feature type="compositionally biased region" description="Polar residues" evidence="34">
    <location>
        <begin position="1332"/>
        <end position="1381"/>
    </location>
</feature>
<comment type="catalytic activity">
    <reaction evidence="26">
        <text>L-threonyl-[protein] + ATP = O-phospho-L-threonyl-[protein] + ADP + H(+)</text>
        <dbReference type="Rhea" id="RHEA:46608"/>
        <dbReference type="Rhea" id="RHEA-COMP:11060"/>
        <dbReference type="Rhea" id="RHEA-COMP:11605"/>
        <dbReference type="ChEBI" id="CHEBI:15378"/>
        <dbReference type="ChEBI" id="CHEBI:30013"/>
        <dbReference type="ChEBI" id="CHEBI:30616"/>
        <dbReference type="ChEBI" id="CHEBI:61977"/>
        <dbReference type="ChEBI" id="CHEBI:456216"/>
        <dbReference type="EC" id="2.7.11.1"/>
    </reaction>
    <physiologicalReaction direction="left-to-right" evidence="26">
        <dbReference type="Rhea" id="RHEA:46609"/>
    </physiologicalReaction>
</comment>
<dbReference type="Pfam" id="PF25346">
    <property type="entry name" value="PH_MRCK"/>
    <property type="match status" value="1"/>
</dbReference>
<evidence type="ECO:0000256" key="11">
    <source>
        <dbReference type="ARBA" id="ARBA00022553"/>
    </source>
</evidence>
<dbReference type="SUPFAM" id="SSF50729">
    <property type="entry name" value="PH domain-like"/>
    <property type="match status" value="1"/>
</dbReference>
<dbReference type="GO" id="GO:0032059">
    <property type="term" value="C:bleb"/>
    <property type="evidence" value="ECO:0007669"/>
    <property type="project" value="UniProtKB-SubCell"/>
</dbReference>
<dbReference type="Pfam" id="PF00069">
    <property type="entry name" value="Pkinase"/>
    <property type="match status" value="1"/>
</dbReference>
<evidence type="ECO:0000256" key="9">
    <source>
        <dbReference type="ARBA" id="ARBA00022490"/>
    </source>
</evidence>
<dbReference type="PROSITE" id="PS51859">
    <property type="entry name" value="RHO_BD"/>
    <property type="match status" value="1"/>
</dbReference>
<dbReference type="Gene3D" id="1.20.5.730">
    <property type="entry name" value="Single helix bin"/>
    <property type="match status" value="1"/>
</dbReference>
<keyword evidence="11" id="KW-0597">Phosphoprotein</keyword>
<evidence type="ECO:0000256" key="13">
    <source>
        <dbReference type="ARBA" id="ARBA00022723"/>
    </source>
</evidence>
<evidence type="ECO:0000256" key="8">
    <source>
        <dbReference type="ARBA" id="ARBA00022475"/>
    </source>
</evidence>
<protein>
    <recommendedName>
        <fullName evidence="28">Rho-associated protein kinase</fullName>
        <ecNumber evidence="28">2.7.11.1</ecNumber>
    </recommendedName>
</protein>
<keyword evidence="23 28" id="KW-0206">Cytoskeleton</keyword>
<evidence type="ECO:0000256" key="32">
    <source>
        <dbReference type="PROSITE-ProRule" id="PRU10141"/>
    </source>
</evidence>
<dbReference type="PROSITE" id="PS50081">
    <property type="entry name" value="ZF_DAG_PE_2"/>
    <property type="match status" value="1"/>
</dbReference>
<evidence type="ECO:0000313" key="40">
    <source>
        <dbReference type="Proteomes" id="UP000515161"/>
    </source>
</evidence>
<dbReference type="GO" id="GO:0030866">
    <property type="term" value="P:cortical actin cytoskeleton organization"/>
    <property type="evidence" value="ECO:0007669"/>
    <property type="project" value="TreeGrafter"/>
</dbReference>
<dbReference type="SUPFAM" id="SSF56112">
    <property type="entry name" value="Protein kinase-like (PK-like)"/>
    <property type="match status" value="1"/>
</dbReference>
<comment type="activity regulation">
    <text evidence="28">Activated by RHOA binding. Inhibited by Y-27632.</text>
</comment>
<dbReference type="CDD" id="cd22250">
    <property type="entry name" value="ROCK_SBD"/>
    <property type="match status" value="1"/>
</dbReference>
<dbReference type="InterPro" id="IPR000719">
    <property type="entry name" value="Prot_kinase_dom"/>
</dbReference>
<dbReference type="InterPro" id="IPR015008">
    <property type="entry name" value="ROCK_Rho-bd_dom"/>
</dbReference>
<dbReference type="PANTHER" id="PTHR22988:SF33">
    <property type="entry name" value="RHO-ASSOCIATED PROTEIN KINASE 1"/>
    <property type="match status" value="1"/>
</dbReference>
<dbReference type="FunFam" id="1.10.510.10:FF:000047">
    <property type="entry name" value="Rho-associated protein kinase 1"/>
    <property type="match status" value="1"/>
</dbReference>
<keyword evidence="18 28" id="KW-0067">ATP-binding</keyword>
<dbReference type="SMART" id="SM00133">
    <property type="entry name" value="S_TK_X"/>
    <property type="match status" value="1"/>
</dbReference>
<dbReference type="PROSITE" id="PS00108">
    <property type="entry name" value="PROTEIN_KINASE_ST"/>
    <property type="match status" value="1"/>
</dbReference>
<evidence type="ECO:0000256" key="5">
    <source>
        <dbReference type="ARBA" id="ARBA00004466"/>
    </source>
</evidence>
<comment type="subcellular location">
    <subcellularLocation>
        <location evidence="3">Cell membrane</location>
    </subcellularLocation>
    <subcellularLocation>
        <location evidence="25">Cell projection</location>
        <location evidence="25">Bleb</location>
    </subcellularLocation>
    <subcellularLocation>
        <location evidence="6">Cell projection</location>
        <location evidence="6">Lamellipodium</location>
    </subcellularLocation>
    <subcellularLocation>
        <location evidence="5">Cell projection</location>
        <location evidence="5">Ruffle</location>
    </subcellularLocation>
    <subcellularLocation>
        <location evidence="2">Cytoplasm</location>
        <location evidence="2">Cytoskeleton</location>
        <location evidence="2">Microtubule organizing center</location>
        <location evidence="2">Centrosome</location>
        <location evidence="2">Centriole</location>
    </subcellularLocation>
    <subcellularLocation>
        <location evidence="4">Golgi apparatus membrane</location>
        <topology evidence="4">Peripheral membrane protein</topology>
    </subcellularLocation>
</comment>
<evidence type="ECO:0000256" key="18">
    <source>
        <dbReference type="ARBA" id="ARBA00022840"/>
    </source>
</evidence>
<keyword evidence="10 28" id="KW-0723">Serine/threonine-protein kinase</keyword>
<dbReference type="GO" id="GO:0008270">
    <property type="term" value="F:zinc ion binding"/>
    <property type="evidence" value="ECO:0007669"/>
    <property type="project" value="UniProtKB-KW"/>
</dbReference>
<evidence type="ECO:0000256" key="20">
    <source>
        <dbReference type="ARBA" id="ARBA00023034"/>
    </source>
</evidence>
<dbReference type="InterPro" id="IPR020684">
    <property type="entry name" value="ROCK1/ROCK2"/>
</dbReference>
<dbReference type="InterPro" id="IPR011009">
    <property type="entry name" value="Kinase-like_dom_sf"/>
</dbReference>
<dbReference type="FunFam" id="1.20.5.730:FF:000001">
    <property type="entry name" value="rho-associated protein kinase 2"/>
    <property type="match status" value="1"/>
</dbReference>
<dbReference type="InterPro" id="IPR017441">
    <property type="entry name" value="Protein_kinase_ATP_BS"/>
</dbReference>
<evidence type="ECO:0000256" key="34">
    <source>
        <dbReference type="SAM" id="MobiDB-lite"/>
    </source>
</evidence>
<dbReference type="InterPro" id="IPR002219">
    <property type="entry name" value="PKC_DAG/PE"/>
</dbReference>
<dbReference type="GO" id="GO:0031032">
    <property type="term" value="P:actomyosin structure organization"/>
    <property type="evidence" value="ECO:0007669"/>
    <property type="project" value="TreeGrafter"/>
</dbReference>
<evidence type="ECO:0000256" key="14">
    <source>
        <dbReference type="ARBA" id="ARBA00022741"/>
    </source>
</evidence>
<evidence type="ECO:0000259" key="35">
    <source>
        <dbReference type="PROSITE" id="PS50003"/>
    </source>
</evidence>
<feature type="domain" description="RhoBD" evidence="39">
    <location>
        <begin position="957"/>
        <end position="1023"/>
    </location>
</feature>
<keyword evidence="12 28" id="KW-0808">Transferase</keyword>
<keyword evidence="21 31" id="KW-0175">Coiled coil</keyword>